<dbReference type="Proteomes" id="UP001156484">
    <property type="component" value="Chromosome"/>
</dbReference>
<gene>
    <name evidence="1" type="ORF">OED52_14690</name>
</gene>
<evidence type="ECO:0000313" key="1">
    <source>
        <dbReference type="EMBL" id="UYP17908.1"/>
    </source>
</evidence>
<name>A0ACD4DE00_9NOCA</name>
<proteinExistence type="predicted"/>
<dbReference type="EMBL" id="CP107551">
    <property type="protein sequence ID" value="UYP17908.1"/>
    <property type="molecule type" value="Genomic_DNA"/>
</dbReference>
<evidence type="ECO:0000313" key="2">
    <source>
        <dbReference type="Proteomes" id="UP001156484"/>
    </source>
</evidence>
<protein>
    <submittedName>
        <fullName evidence="1">Acyl-CoA dehydrogenase</fullName>
    </submittedName>
</protein>
<accession>A0ACD4DE00</accession>
<reference evidence="1" key="1">
    <citation type="submission" date="2022-10" db="EMBL/GenBank/DDBJ databases">
        <title>Rhodococcus ferula Z13 complete genome.</title>
        <authorList>
            <person name="Long X."/>
            <person name="Zang M."/>
        </authorList>
    </citation>
    <scope>NUCLEOTIDE SEQUENCE</scope>
    <source>
        <strain evidence="1">Z13</strain>
    </source>
</reference>
<sequence>MTETVLAPLRGGQDQDDAMISQITPFLVGDFSSSLMVQRARDLVPTLKERAARQAQHDRILPETIDDLQRAGFFQMLQPRAFGGHELSPIESFEVTSILAEGDPSVGWVLGVVGIHHFHLGFFDERAQAEVWSSNPKTLVSSPYAPQIAKRVEGGFRLSGRWSFSSGSDYCDWALLGANIEGEPTPGPGPVGSHVLLLPREDYEIVHNWDVSGLRATGSNDIIVEDAFVPDHRSLTWNEVHDRTAPGLALNTGLLFELPFFQVFSRATQAPTALGALKGMADALVDFIRAKGRKGVNPAVSLALAEAYSFVSEAKGRLYANYGAVIAEAAGGNKVSPERLEEFRFQSAYIPARAARYGTELYRVAGGTGIYNKHPFGRYLTDLMATQTHAINDFQGRSVDWIGPMLDGSGIFGTNPPGVVRTANGN</sequence>
<keyword evidence="2" id="KW-1185">Reference proteome</keyword>
<organism evidence="1 2">
    <name type="scientific">Rhodococcus sacchari</name>
    <dbReference type="NCBI Taxonomy" id="2962047"/>
    <lineage>
        <taxon>Bacteria</taxon>
        <taxon>Bacillati</taxon>
        <taxon>Actinomycetota</taxon>
        <taxon>Actinomycetes</taxon>
        <taxon>Mycobacteriales</taxon>
        <taxon>Nocardiaceae</taxon>
        <taxon>Rhodococcus</taxon>
    </lineage>
</organism>